<proteinExistence type="predicted"/>
<organism evidence="2 3">
    <name type="scientific">Cylicocyclus nassatus</name>
    <name type="common">Nematode worm</name>
    <dbReference type="NCBI Taxonomy" id="53992"/>
    <lineage>
        <taxon>Eukaryota</taxon>
        <taxon>Metazoa</taxon>
        <taxon>Ecdysozoa</taxon>
        <taxon>Nematoda</taxon>
        <taxon>Chromadorea</taxon>
        <taxon>Rhabditida</taxon>
        <taxon>Rhabditina</taxon>
        <taxon>Rhabditomorpha</taxon>
        <taxon>Strongyloidea</taxon>
        <taxon>Strongylidae</taxon>
        <taxon>Cylicocyclus</taxon>
    </lineage>
</organism>
<comment type="caution">
    <text evidence="2">The sequence shown here is derived from an EMBL/GenBank/DDBJ whole genome shotgun (WGS) entry which is preliminary data.</text>
</comment>
<keyword evidence="3" id="KW-1185">Reference proteome</keyword>
<evidence type="ECO:0000313" key="3">
    <source>
        <dbReference type="Proteomes" id="UP001176961"/>
    </source>
</evidence>
<dbReference type="Proteomes" id="UP001176961">
    <property type="component" value="Unassembled WGS sequence"/>
</dbReference>
<evidence type="ECO:0000313" key="2">
    <source>
        <dbReference type="EMBL" id="CAJ0598458.1"/>
    </source>
</evidence>
<reference evidence="2" key="1">
    <citation type="submission" date="2023-07" db="EMBL/GenBank/DDBJ databases">
        <authorList>
            <consortium name="CYATHOMIX"/>
        </authorList>
    </citation>
    <scope>NUCLEOTIDE SEQUENCE</scope>
    <source>
        <strain evidence="2">N/A</strain>
    </source>
</reference>
<accession>A0AA36M539</accession>
<gene>
    <name evidence="2" type="ORF">CYNAS_LOCUS10441</name>
</gene>
<protein>
    <submittedName>
        <fullName evidence="2">Uncharacterized protein</fullName>
    </submittedName>
</protein>
<evidence type="ECO:0000256" key="1">
    <source>
        <dbReference type="SAM" id="Coils"/>
    </source>
</evidence>
<feature type="coiled-coil region" evidence="1">
    <location>
        <begin position="85"/>
        <end position="119"/>
    </location>
</feature>
<keyword evidence="1" id="KW-0175">Coiled coil</keyword>
<dbReference type="AlphaFoldDB" id="A0AA36M539"/>
<dbReference type="EMBL" id="CATQJL010000223">
    <property type="protein sequence ID" value="CAJ0598458.1"/>
    <property type="molecule type" value="Genomic_DNA"/>
</dbReference>
<sequence>MFTSGNGGSARQTAWEAELEIREAVREAVRNSSSPTVEDLVRSHHSGIRLRRRGAVRGRESSRLRASLLDPVALYNATARAELHLTQSLEKIEQLEGELENLTRMVRDLRTAHEVLTKALEAHKAKIRALHTEEEEELLYHFLQKGNAMETFIEFITHGEGMVRVTTDRDEFFFAPMRSGKKKRFNIFRPDKRPRTILGCGCTWAPCAWSSTDELPHFQKTSPSSF</sequence>
<name>A0AA36M539_CYLNA</name>